<dbReference type="NCBIfam" id="TIGR01291">
    <property type="entry name" value="nodJ"/>
    <property type="match status" value="1"/>
</dbReference>
<evidence type="ECO:0000256" key="8">
    <source>
        <dbReference type="ARBA" id="ARBA00022692"/>
    </source>
</evidence>
<feature type="transmembrane region" description="Helical" evidence="12">
    <location>
        <begin position="198"/>
        <end position="217"/>
    </location>
</feature>
<dbReference type="Pfam" id="PF01061">
    <property type="entry name" value="ABC2_membrane"/>
    <property type="match status" value="1"/>
</dbReference>
<evidence type="ECO:0000256" key="11">
    <source>
        <dbReference type="ARBA" id="ARBA00025119"/>
    </source>
</evidence>
<feature type="transmembrane region" description="Helical" evidence="12">
    <location>
        <begin position="85"/>
        <end position="108"/>
    </location>
</feature>
<evidence type="ECO:0000256" key="7">
    <source>
        <dbReference type="ARBA" id="ARBA00022519"/>
    </source>
</evidence>
<gene>
    <name evidence="14" type="ORF">V6X73_03290</name>
</gene>
<dbReference type="InterPro" id="IPR013525">
    <property type="entry name" value="ABC2_TM"/>
</dbReference>
<feature type="transmembrane region" description="Helical" evidence="12">
    <location>
        <begin position="255"/>
        <end position="276"/>
    </location>
</feature>
<accession>A0ABV3TEH1</accession>
<protein>
    <recommendedName>
        <fullName evidence="12">Transport permease protein</fullName>
    </recommendedName>
</protein>
<feature type="transmembrane region" description="Helical" evidence="12">
    <location>
        <begin position="145"/>
        <end position="163"/>
    </location>
</feature>
<feature type="transmembrane region" description="Helical" evidence="12">
    <location>
        <begin position="169"/>
        <end position="191"/>
    </location>
</feature>
<dbReference type="InterPro" id="IPR005981">
    <property type="entry name" value="ABC_transptNodJ"/>
</dbReference>
<dbReference type="InterPro" id="IPR000412">
    <property type="entry name" value="ABC_2_transport"/>
</dbReference>
<keyword evidence="7" id="KW-0997">Cell inner membrane</keyword>
<evidence type="ECO:0000313" key="15">
    <source>
        <dbReference type="Proteomes" id="UP001556709"/>
    </source>
</evidence>
<dbReference type="PRINTS" id="PR00164">
    <property type="entry name" value="ABC2TRNSPORT"/>
</dbReference>
<keyword evidence="6 12" id="KW-1003">Cell membrane</keyword>
<dbReference type="PANTHER" id="PTHR43229">
    <property type="entry name" value="NODULATION PROTEIN J"/>
    <property type="match status" value="1"/>
</dbReference>
<comment type="similarity">
    <text evidence="2">Belongs to the ABC-2 integral membrane protein family. Lipooligosaccharide exporter (TC 3.A.1.102) subfamily.</text>
</comment>
<dbReference type="InterPro" id="IPR047817">
    <property type="entry name" value="ABC2_TM_bact-type"/>
</dbReference>
<feature type="domain" description="ABC transmembrane type-2" evidence="13">
    <location>
        <begin position="53"/>
        <end position="279"/>
    </location>
</feature>
<evidence type="ECO:0000256" key="6">
    <source>
        <dbReference type="ARBA" id="ARBA00022475"/>
    </source>
</evidence>
<evidence type="ECO:0000256" key="2">
    <source>
        <dbReference type="ARBA" id="ARBA00008394"/>
    </source>
</evidence>
<keyword evidence="15" id="KW-1185">Reference proteome</keyword>
<evidence type="ECO:0000256" key="3">
    <source>
        <dbReference type="ARBA" id="ARBA00011350"/>
    </source>
</evidence>
<name>A0ABV3TEH1_9GAMM</name>
<comment type="subunit">
    <text evidence="3">The complex is composed of two ATP-binding proteins (NodI) and two transmembrane proteins (NodJ).</text>
</comment>
<evidence type="ECO:0000256" key="9">
    <source>
        <dbReference type="ARBA" id="ARBA00022989"/>
    </source>
</evidence>
<dbReference type="RefSeq" id="WP_367957743.1">
    <property type="nucleotide sequence ID" value="NZ_JBAKFK010000001.1"/>
</dbReference>
<proteinExistence type="inferred from homology"/>
<dbReference type="PIRSF" id="PIRSF006648">
    <property type="entry name" value="DrrB"/>
    <property type="match status" value="1"/>
</dbReference>
<evidence type="ECO:0000256" key="12">
    <source>
        <dbReference type="RuleBase" id="RU361157"/>
    </source>
</evidence>
<dbReference type="PROSITE" id="PS51012">
    <property type="entry name" value="ABC_TM2"/>
    <property type="match status" value="1"/>
</dbReference>
<evidence type="ECO:0000313" key="14">
    <source>
        <dbReference type="EMBL" id="MEX0468755.1"/>
    </source>
</evidence>
<keyword evidence="10 12" id="KW-0472">Membrane</keyword>
<keyword evidence="4 12" id="KW-0813">Transport</keyword>
<keyword evidence="9 12" id="KW-1133">Transmembrane helix</keyword>
<comment type="caution">
    <text evidence="14">The sequence shown here is derived from an EMBL/GenBank/DDBJ whole genome shotgun (WGS) entry which is preliminary data.</text>
</comment>
<evidence type="ECO:0000259" key="13">
    <source>
        <dbReference type="PROSITE" id="PS51012"/>
    </source>
</evidence>
<sequence>MSISTQSDSSPGSVASAAGDRLGTELRRPPILSLRFFAVWQRNFRVWRKLMLPSLLGNFGEPVLYLLALGYGLGQFVGEVEGMSYMVFLASGIVCSAAMTGATFEALYSAFTRLTQQQTWAAMLAAPMNVDDVVLGEIAWAATKALINASAIVLVAALLGLVAGPQALLVLPVILLAGFAFAGIAMIVTAISPSYDFFLYYFTLVMTPMLLLSGVFFPLESLPGAVQIGAQCLPLAHVVMLVRPLMTGGAIDAPILHLAVIVGYIIATYWLSAALARRRLVR</sequence>
<dbReference type="EMBL" id="JBAKFM010000001">
    <property type="protein sequence ID" value="MEX0468755.1"/>
    <property type="molecule type" value="Genomic_DNA"/>
</dbReference>
<comment type="subcellular location">
    <subcellularLocation>
        <location evidence="1 12">Cell inner membrane</location>
        <topology evidence="1 12">Multi-pass membrane protein</topology>
    </subcellularLocation>
</comment>
<organism evidence="14 15">
    <name type="scientific">Spiribacter pallidus</name>
    <dbReference type="NCBI Taxonomy" id="1987936"/>
    <lineage>
        <taxon>Bacteria</taxon>
        <taxon>Pseudomonadati</taxon>
        <taxon>Pseudomonadota</taxon>
        <taxon>Gammaproteobacteria</taxon>
        <taxon>Chromatiales</taxon>
        <taxon>Ectothiorhodospiraceae</taxon>
        <taxon>Spiribacter</taxon>
    </lineage>
</organism>
<evidence type="ECO:0000256" key="5">
    <source>
        <dbReference type="ARBA" id="ARBA00022458"/>
    </source>
</evidence>
<keyword evidence="8 12" id="KW-0812">Transmembrane</keyword>
<keyword evidence="5" id="KW-0536">Nodulation</keyword>
<comment type="function">
    <text evidence="11">Part of the ABC transporter complex NodIJ involved in the export of the nodulation factors (Nod factors), the bacterial signal molecules that induce symbiosis and subsequent nodulation induction. Nod factors are LCO (lipo-chitin oligosaccharide), a modified beta-1,4-linked N-acetylglucosamine oligosaccharide. This subunit encodes the transporter.</text>
</comment>
<dbReference type="PANTHER" id="PTHR43229:SF2">
    <property type="entry name" value="NODULATION PROTEIN J"/>
    <property type="match status" value="1"/>
</dbReference>
<reference evidence="14 15" key="1">
    <citation type="submission" date="2024-02" db="EMBL/GenBank/DDBJ databases">
        <title>New especies of Spiribacter isolated from saline water.</title>
        <authorList>
            <person name="Leon M.J."/>
            <person name="De La Haba R."/>
            <person name="Sanchez-Porro C."/>
            <person name="Ventosa A."/>
        </authorList>
    </citation>
    <scope>NUCLEOTIDE SEQUENCE [LARGE SCALE GENOMIC DNA]</scope>
    <source>
        <strain evidence="15">ag22IC6-390</strain>
    </source>
</reference>
<feature type="transmembrane region" description="Helical" evidence="12">
    <location>
        <begin position="50"/>
        <end position="73"/>
    </location>
</feature>
<dbReference type="InterPro" id="IPR051784">
    <property type="entry name" value="Nod_factor_ABC_transporter"/>
</dbReference>
<dbReference type="Proteomes" id="UP001556709">
    <property type="component" value="Unassembled WGS sequence"/>
</dbReference>
<evidence type="ECO:0000256" key="1">
    <source>
        <dbReference type="ARBA" id="ARBA00004429"/>
    </source>
</evidence>
<evidence type="ECO:0000256" key="4">
    <source>
        <dbReference type="ARBA" id="ARBA00022448"/>
    </source>
</evidence>
<evidence type="ECO:0000256" key="10">
    <source>
        <dbReference type="ARBA" id="ARBA00023136"/>
    </source>
</evidence>